<evidence type="ECO:0000259" key="2">
    <source>
        <dbReference type="PROSITE" id="PS50164"/>
    </source>
</evidence>
<evidence type="ECO:0000313" key="3">
    <source>
        <dbReference type="EMBL" id="MFC7061748.1"/>
    </source>
</evidence>
<dbReference type="PANTHER" id="PTHR34477:SF1">
    <property type="entry name" value="UPF0213 PROTEIN YHBQ"/>
    <property type="match status" value="1"/>
</dbReference>
<accession>A0ABW2EK23</accession>
<reference evidence="4" key="1">
    <citation type="journal article" date="2019" name="Int. J. Syst. Evol. Microbiol.">
        <title>The Global Catalogue of Microorganisms (GCM) 10K type strain sequencing project: providing services to taxonomists for standard genome sequencing and annotation.</title>
        <authorList>
            <consortium name="The Broad Institute Genomics Platform"/>
            <consortium name="The Broad Institute Genome Sequencing Center for Infectious Disease"/>
            <person name="Wu L."/>
            <person name="Ma J."/>
        </authorList>
    </citation>
    <scope>NUCLEOTIDE SEQUENCE [LARGE SCALE GENOMIC DNA]</scope>
    <source>
        <strain evidence="4">CGMCC 4.1621</strain>
    </source>
</reference>
<comment type="caution">
    <text evidence="3">The sequence shown here is derived from an EMBL/GenBank/DDBJ whole genome shotgun (WGS) entry which is preliminary data.</text>
</comment>
<dbReference type="PANTHER" id="PTHR34477">
    <property type="entry name" value="UPF0213 PROTEIN YHBQ"/>
    <property type="match status" value="1"/>
</dbReference>
<protein>
    <submittedName>
        <fullName evidence="3">GIY-YIG nuclease family protein</fullName>
    </submittedName>
</protein>
<organism evidence="3 4">
    <name type="scientific">Halobacillus seohaensis</name>
    <dbReference type="NCBI Taxonomy" id="447421"/>
    <lineage>
        <taxon>Bacteria</taxon>
        <taxon>Bacillati</taxon>
        <taxon>Bacillota</taxon>
        <taxon>Bacilli</taxon>
        <taxon>Bacillales</taxon>
        <taxon>Bacillaceae</taxon>
        <taxon>Halobacillus</taxon>
    </lineage>
</organism>
<dbReference type="Pfam" id="PF01541">
    <property type="entry name" value="GIY-YIG"/>
    <property type="match status" value="1"/>
</dbReference>
<dbReference type="Gene3D" id="3.40.1440.10">
    <property type="entry name" value="GIY-YIG endonuclease"/>
    <property type="match status" value="1"/>
</dbReference>
<evidence type="ECO:0000256" key="1">
    <source>
        <dbReference type="ARBA" id="ARBA00007435"/>
    </source>
</evidence>
<name>A0ABW2EK23_9BACI</name>
<proteinExistence type="inferred from homology"/>
<dbReference type="InterPro" id="IPR050190">
    <property type="entry name" value="UPF0213_domain"/>
</dbReference>
<evidence type="ECO:0000313" key="4">
    <source>
        <dbReference type="Proteomes" id="UP001596410"/>
    </source>
</evidence>
<dbReference type="Proteomes" id="UP001596410">
    <property type="component" value="Unassembled WGS sequence"/>
</dbReference>
<keyword evidence="4" id="KW-1185">Reference proteome</keyword>
<dbReference type="SUPFAM" id="SSF82771">
    <property type="entry name" value="GIY-YIG endonuclease"/>
    <property type="match status" value="1"/>
</dbReference>
<comment type="similarity">
    <text evidence="1">Belongs to the UPF0213 family.</text>
</comment>
<dbReference type="InterPro" id="IPR000305">
    <property type="entry name" value="GIY-YIG_endonuc"/>
</dbReference>
<gene>
    <name evidence="3" type="ORF">ACFQIC_07740</name>
</gene>
<dbReference type="CDD" id="cd10456">
    <property type="entry name" value="GIY-YIG_UPF0213"/>
    <property type="match status" value="1"/>
</dbReference>
<dbReference type="SMART" id="SM00465">
    <property type="entry name" value="GIYc"/>
    <property type="match status" value="1"/>
</dbReference>
<feature type="domain" description="GIY-YIG" evidence="2">
    <location>
        <begin position="3"/>
        <end position="81"/>
    </location>
</feature>
<sequence>MGSEHYVYIIRCKDNSLYTGYTNDLHARLQKHIDGKGAKYTRGRGPFILEYYQTYGSKGEAMQQEYRIKKMPRLKKEEWIINQKGGLQNECSKKLFK</sequence>
<dbReference type="InterPro" id="IPR035901">
    <property type="entry name" value="GIY-YIG_endonuc_sf"/>
</dbReference>
<dbReference type="EMBL" id="JBHSZV010000018">
    <property type="protein sequence ID" value="MFC7061748.1"/>
    <property type="molecule type" value="Genomic_DNA"/>
</dbReference>
<dbReference type="RefSeq" id="WP_204711333.1">
    <property type="nucleotide sequence ID" value="NZ_JBHSZV010000018.1"/>
</dbReference>
<dbReference type="PROSITE" id="PS50164">
    <property type="entry name" value="GIY_YIG"/>
    <property type="match status" value="1"/>
</dbReference>